<sequence>MSKYNKAQPETIPGVYREHYRPSDTCYDLYPSLSRRLCNGHIQVPLKTTSHPDGFILPNVPYANRLELNEDPFWGPQQSQEQQQDLNGQWDLYPNVIRNIENFGSDQMRQRLYRMMSTVSSR</sequence>
<name>A0A9P7CD42_RHIOR</name>
<comment type="caution">
    <text evidence="1">The sequence shown here is derived from an EMBL/GenBank/DDBJ whole genome shotgun (WGS) entry which is preliminary data.</text>
</comment>
<dbReference type="Proteomes" id="UP000717996">
    <property type="component" value="Unassembled WGS sequence"/>
</dbReference>
<dbReference type="AlphaFoldDB" id="A0A9P7CD42"/>
<dbReference type="EMBL" id="JAANIT010000453">
    <property type="protein sequence ID" value="KAG1547575.1"/>
    <property type="molecule type" value="Genomic_DNA"/>
</dbReference>
<gene>
    <name evidence="1" type="ORF">G6F51_004180</name>
</gene>
<protein>
    <submittedName>
        <fullName evidence="1">Uncharacterized protein</fullName>
    </submittedName>
</protein>
<evidence type="ECO:0000313" key="1">
    <source>
        <dbReference type="EMBL" id="KAG1547575.1"/>
    </source>
</evidence>
<accession>A0A9P7CD42</accession>
<evidence type="ECO:0000313" key="2">
    <source>
        <dbReference type="Proteomes" id="UP000717996"/>
    </source>
</evidence>
<dbReference type="OrthoDB" id="2201955at2759"/>
<organism evidence="1 2">
    <name type="scientific">Rhizopus oryzae</name>
    <name type="common">Mucormycosis agent</name>
    <name type="synonym">Rhizopus arrhizus var. delemar</name>
    <dbReference type="NCBI Taxonomy" id="64495"/>
    <lineage>
        <taxon>Eukaryota</taxon>
        <taxon>Fungi</taxon>
        <taxon>Fungi incertae sedis</taxon>
        <taxon>Mucoromycota</taxon>
        <taxon>Mucoromycotina</taxon>
        <taxon>Mucoromycetes</taxon>
        <taxon>Mucorales</taxon>
        <taxon>Mucorineae</taxon>
        <taxon>Rhizopodaceae</taxon>
        <taxon>Rhizopus</taxon>
    </lineage>
</organism>
<reference evidence="1" key="1">
    <citation type="journal article" date="2020" name="Microb. Genom.">
        <title>Genetic diversity of clinical and environmental Mucorales isolates obtained from an investigation of mucormycosis cases among solid organ transplant recipients.</title>
        <authorList>
            <person name="Nguyen M.H."/>
            <person name="Kaul D."/>
            <person name="Muto C."/>
            <person name="Cheng S.J."/>
            <person name="Richter R.A."/>
            <person name="Bruno V.M."/>
            <person name="Liu G."/>
            <person name="Beyhan S."/>
            <person name="Sundermann A.J."/>
            <person name="Mounaud S."/>
            <person name="Pasculle A.W."/>
            <person name="Nierman W.C."/>
            <person name="Driscoll E."/>
            <person name="Cumbie R."/>
            <person name="Clancy C.J."/>
            <person name="Dupont C.L."/>
        </authorList>
    </citation>
    <scope>NUCLEOTIDE SEQUENCE</scope>
    <source>
        <strain evidence="1">GL16</strain>
    </source>
</reference>
<proteinExistence type="predicted"/>